<keyword evidence="6" id="KW-0813">Transport</keyword>
<feature type="transmembrane region" description="Helical" evidence="8">
    <location>
        <begin position="333"/>
        <end position="353"/>
    </location>
</feature>
<dbReference type="AlphaFoldDB" id="A0A316Z4B5"/>
<dbReference type="STRING" id="58919.A0A316Z4B5"/>
<feature type="region of interest" description="Disordered" evidence="7">
    <location>
        <begin position="407"/>
        <end position="432"/>
    </location>
</feature>
<keyword evidence="3 6" id="KW-0812">Transmembrane</keyword>
<evidence type="ECO:0000256" key="5">
    <source>
        <dbReference type="ARBA" id="ARBA00023136"/>
    </source>
</evidence>
<evidence type="ECO:0000256" key="2">
    <source>
        <dbReference type="ARBA" id="ARBA00006175"/>
    </source>
</evidence>
<accession>A0A316Z4B5</accession>
<keyword evidence="5 8" id="KW-0472">Membrane</keyword>
<dbReference type="Proteomes" id="UP000245946">
    <property type="component" value="Unassembled WGS sequence"/>
</dbReference>
<evidence type="ECO:0000256" key="1">
    <source>
        <dbReference type="ARBA" id="ARBA00004141"/>
    </source>
</evidence>
<dbReference type="GeneID" id="37270581"/>
<sequence length="454" mass="48028">MPGSVLDEKLNQAGGLDSSNANAEPAMQAKGPMSDANPTQTHFAPGVNGEDHYASGNATPKTREHGHGWRARRKAHHHARKEKRAHKAADAVEKGLPSMFHSDEDKHGGKDRFERASKRMRIKNEFVAALAEFIGTFLFLFIAFGVANSASQGSIIASGQGGNTTANGGLDPSALLLSSLGFGFSLATQAWAFFRVSGGLFNPAVTFALFLTGAVDLVRMIILTIIQFAAAISAAGIAQVLIPGGINVRTRLGASTTIAQGFFIEFFMTANLILAVFLLAGEKHKGTFLAPVGIGLALFIAELFATSLTGGSLNPARTLGPDVIASTFDGTTWIYYAAPYSAALVASGIYKLLLWLNYYTAVEGQDSDGVHLLMRDKDGKATGFVDQVTAADAPEIERMREAEFDLERQTSHDTVGTSTTAPRSAVPRDNSQGALLPAPVVATQTAFTNVGVAQ</sequence>
<reference evidence="9 10" key="1">
    <citation type="journal article" date="2018" name="Mol. Biol. Evol.">
        <title>Broad Genomic Sampling Reveals a Smut Pathogenic Ancestry of the Fungal Clade Ustilaginomycotina.</title>
        <authorList>
            <person name="Kijpornyongpan T."/>
            <person name="Mondo S.J."/>
            <person name="Barry K."/>
            <person name="Sandor L."/>
            <person name="Lee J."/>
            <person name="Lipzen A."/>
            <person name="Pangilinan J."/>
            <person name="LaButti K."/>
            <person name="Hainaut M."/>
            <person name="Henrissat B."/>
            <person name="Grigoriev I.V."/>
            <person name="Spatafora J.W."/>
            <person name="Aime M.C."/>
        </authorList>
    </citation>
    <scope>NUCLEOTIDE SEQUENCE [LARGE SCALE GENOMIC DNA]</scope>
    <source>
        <strain evidence="9 10">MCA 4186</strain>
    </source>
</reference>
<dbReference type="OrthoDB" id="3222at2759"/>
<dbReference type="EMBL" id="KZ819300">
    <property type="protein sequence ID" value="PWN96216.1"/>
    <property type="molecule type" value="Genomic_DNA"/>
</dbReference>
<comment type="subcellular location">
    <subcellularLocation>
        <location evidence="1">Membrane</location>
        <topology evidence="1">Multi-pass membrane protein</topology>
    </subcellularLocation>
</comment>
<evidence type="ECO:0000256" key="3">
    <source>
        <dbReference type="ARBA" id="ARBA00022692"/>
    </source>
</evidence>
<feature type="transmembrane region" description="Helical" evidence="8">
    <location>
        <begin position="126"/>
        <end position="147"/>
    </location>
</feature>
<dbReference type="PANTHER" id="PTHR19139:SF199">
    <property type="entry name" value="MIP17260P"/>
    <property type="match status" value="1"/>
</dbReference>
<organism evidence="9 10">
    <name type="scientific">Tilletiopsis washingtonensis</name>
    <dbReference type="NCBI Taxonomy" id="58919"/>
    <lineage>
        <taxon>Eukaryota</taxon>
        <taxon>Fungi</taxon>
        <taxon>Dikarya</taxon>
        <taxon>Basidiomycota</taxon>
        <taxon>Ustilaginomycotina</taxon>
        <taxon>Exobasidiomycetes</taxon>
        <taxon>Entylomatales</taxon>
        <taxon>Entylomatales incertae sedis</taxon>
        <taxon>Tilletiopsis</taxon>
    </lineage>
</organism>
<feature type="transmembrane region" description="Helical" evidence="8">
    <location>
        <begin position="192"/>
        <end position="214"/>
    </location>
</feature>
<evidence type="ECO:0000256" key="7">
    <source>
        <dbReference type="SAM" id="MobiDB-lite"/>
    </source>
</evidence>
<evidence type="ECO:0000256" key="6">
    <source>
        <dbReference type="RuleBase" id="RU000477"/>
    </source>
</evidence>
<evidence type="ECO:0000313" key="10">
    <source>
        <dbReference type="Proteomes" id="UP000245946"/>
    </source>
</evidence>
<keyword evidence="4 8" id="KW-1133">Transmembrane helix</keyword>
<feature type="transmembrane region" description="Helical" evidence="8">
    <location>
        <begin position="288"/>
        <end position="313"/>
    </location>
</feature>
<dbReference type="InterPro" id="IPR023271">
    <property type="entry name" value="Aquaporin-like"/>
</dbReference>
<dbReference type="InterPro" id="IPR000425">
    <property type="entry name" value="MIP"/>
</dbReference>
<gene>
    <name evidence="9" type="ORF">FA09DRAFT_331458</name>
</gene>
<dbReference type="PANTHER" id="PTHR19139">
    <property type="entry name" value="AQUAPORIN TRANSPORTER"/>
    <property type="match status" value="1"/>
</dbReference>
<dbReference type="SUPFAM" id="SSF81338">
    <property type="entry name" value="Aquaporin-like"/>
    <property type="match status" value="1"/>
</dbReference>
<feature type="compositionally biased region" description="Basic and acidic residues" evidence="7">
    <location>
        <begin position="1"/>
        <end position="10"/>
    </location>
</feature>
<evidence type="ECO:0000256" key="4">
    <source>
        <dbReference type="ARBA" id="ARBA00022989"/>
    </source>
</evidence>
<feature type="region of interest" description="Disordered" evidence="7">
    <location>
        <begin position="1"/>
        <end position="91"/>
    </location>
</feature>
<proteinExistence type="inferred from homology"/>
<dbReference type="Pfam" id="PF00230">
    <property type="entry name" value="MIP"/>
    <property type="match status" value="1"/>
</dbReference>
<dbReference type="InterPro" id="IPR034294">
    <property type="entry name" value="Aquaporin_transptr"/>
</dbReference>
<keyword evidence="10" id="KW-1185">Reference proteome</keyword>
<feature type="compositionally biased region" description="Basic residues" evidence="7">
    <location>
        <begin position="68"/>
        <end position="86"/>
    </location>
</feature>
<feature type="transmembrane region" description="Helical" evidence="8">
    <location>
        <begin position="262"/>
        <end position="281"/>
    </location>
</feature>
<dbReference type="RefSeq" id="XP_025596495.1">
    <property type="nucleotide sequence ID" value="XM_025743037.1"/>
</dbReference>
<comment type="similarity">
    <text evidence="2 6">Belongs to the MIP/aquaporin (TC 1.A.8) family.</text>
</comment>
<protein>
    <submittedName>
        <fullName evidence="9">Aquaporin-like protein</fullName>
    </submittedName>
</protein>
<feature type="compositionally biased region" description="Polar residues" evidence="7">
    <location>
        <begin position="412"/>
        <end position="422"/>
    </location>
</feature>
<dbReference type="GO" id="GO:0005886">
    <property type="term" value="C:plasma membrane"/>
    <property type="evidence" value="ECO:0007669"/>
    <property type="project" value="TreeGrafter"/>
</dbReference>
<dbReference type="Gene3D" id="1.20.1080.10">
    <property type="entry name" value="Glycerol uptake facilitator protein"/>
    <property type="match status" value="1"/>
</dbReference>
<dbReference type="PRINTS" id="PR00783">
    <property type="entry name" value="MINTRINSICP"/>
</dbReference>
<name>A0A316Z4B5_9BASI</name>
<dbReference type="GO" id="GO:0015250">
    <property type="term" value="F:water channel activity"/>
    <property type="evidence" value="ECO:0007669"/>
    <property type="project" value="TreeGrafter"/>
</dbReference>
<evidence type="ECO:0000313" key="9">
    <source>
        <dbReference type="EMBL" id="PWN96216.1"/>
    </source>
</evidence>
<feature type="transmembrane region" description="Helical" evidence="8">
    <location>
        <begin position="221"/>
        <end position="242"/>
    </location>
</feature>
<evidence type="ECO:0000256" key="8">
    <source>
        <dbReference type="SAM" id="Phobius"/>
    </source>
</evidence>